<feature type="region of interest" description="Disordered" evidence="1">
    <location>
        <begin position="94"/>
        <end position="122"/>
    </location>
</feature>
<gene>
    <name evidence="2" type="ORF">G7Y89_g15504</name>
</gene>
<name>A0A8H4QLQ2_9HELO</name>
<accession>A0A8H4QLQ2</accession>
<evidence type="ECO:0000313" key="2">
    <source>
        <dbReference type="EMBL" id="KAF4613384.1"/>
    </source>
</evidence>
<sequence length="297" mass="32768">MAAAFLSTKPDISRLPSTTGYSLFIALTLHFKSLIAQRKLSGSHMGRLRAALLILERLQTYWVTIQGLWSNLETLFSNAGFDIDAICGNEIIPHTSVDDQPPDIEPDRVSPHTRRKSVASVPQSIAIDSQEASQITPNNGLEAQSNLVNRNRALSEAPVSNPRFHHVIPRQNAQFHGQPPSIQLQQTWPNFNTSNGDSQTGFERVPGGVPSGFIPLDTVSENVGMRNQPSNMGFDASGIRSDSMHNYDVYGNMGGMVGMEMDIDSMNFWWDQSYVASDANVEQIGPNVDEYGSYSFH</sequence>
<organism evidence="2 3">
    <name type="scientific">Cudoniella acicularis</name>
    <dbReference type="NCBI Taxonomy" id="354080"/>
    <lineage>
        <taxon>Eukaryota</taxon>
        <taxon>Fungi</taxon>
        <taxon>Dikarya</taxon>
        <taxon>Ascomycota</taxon>
        <taxon>Pezizomycotina</taxon>
        <taxon>Leotiomycetes</taxon>
        <taxon>Helotiales</taxon>
        <taxon>Tricladiaceae</taxon>
        <taxon>Cudoniella</taxon>
    </lineage>
</organism>
<reference evidence="2 3" key="1">
    <citation type="submission" date="2020-03" db="EMBL/GenBank/DDBJ databases">
        <title>Draft Genome Sequence of Cudoniella acicularis.</title>
        <authorList>
            <person name="Buettner E."/>
            <person name="Kellner H."/>
        </authorList>
    </citation>
    <scope>NUCLEOTIDE SEQUENCE [LARGE SCALE GENOMIC DNA]</scope>
    <source>
        <strain evidence="2 3">DSM 108380</strain>
    </source>
</reference>
<dbReference type="AlphaFoldDB" id="A0A8H4QLQ2"/>
<proteinExistence type="predicted"/>
<dbReference type="OrthoDB" id="309640at2759"/>
<dbReference type="Proteomes" id="UP000566819">
    <property type="component" value="Unassembled WGS sequence"/>
</dbReference>
<evidence type="ECO:0000313" key="3">
    <source>
        <dbReference type="Proteomes" id="UP000566819"/>
    </source>
</evidence>
<protein>
    <submittedName>
        <fullName evidence="2">Uncharacterized protein</fullName>
    </submittedName>
</protein>
<comment type="caution">
    <text evidence="2">The sequence shown here is derived from an EMBL/GenBank/DDBJ whole genome shotgun (WGS) entry which is preliminary data.</text>
</comment>
<dbReference type="EMBL" id="JAAMPI010002456">
    <property type="protein sequence ID" value="KAF4613384.1"/>
    <property type="molecule type" value="Genomic_DNA"/>
</dbReference>
<evidence type="ECO:0000256" key="1">
    <source>
        <dbReference type="SAM" id="MobiDB-lite"/>
    </source>
</evidence>
<keyword evidence="3" id="KW-1185">Reference proteome</keyword>